<proteinExistence type="predicted"/>
<dbReference type="AlphaFoldDB" id="A0AAQ3SG24"/>
<dbReference type="EMBL" id="CP144745">
    <property type="protein sequence ID" value="WVZ49232.1"/>
    <property type="molecule type" value="Genomic_DNA"/>
</dbReference>
<evidence type="ECO:0000313" key="2">
    <source>
        <dbReference type="EMBL" id="WVZ49232.1"/>
    </source>
</evidence>
<feature type="compositionally biased region" description="Basic and acidic residues" evidence="1">
    <location>
        <begin position="14"/>
        <end position="23"/>
    </location>
</feature>
<reference evidence="2 3" key="1">
    <citation type="submission" date="2024-02" db="EMBL/GenBank/DDBJ databases">
        <title>High-quality chromosome-scale genome assembly of Pensacola bahiagrass (Paspalum notatum Flugge var. saurae).</title>
        <authorList>
            <person name="Vega J.M."/>
            <person name="Podio M."/>
            <person name="Orjuela J."/>
            <person name="Siena L.A."/>
            <person name="Pessino S.C."/>
            <person name="Combes M.C."/>
            <person name="Mariac C."/>
            <person name="Albertini E."/>
            <person name="Pupilli F."/>
            <person name="Ortiz J.P.A."/>
            <person name="Leblanc O."/>
        </authorList>
    </citation>
    <scope>NUCLEOTIDE SEQUENCE [LARGE SCALE GENOMIC DNA]</scope>
    <source>
        <strain evidence="2">R1</strain>
        <tissue evidence="2">Leaf</tissue>
    </source>
</reference>
<dbReference type="Proteomes" id="UP001341281">
    <property type="component" value="Chromosome 01"/>
</dbReference>
<sequence>MLDLGSHGNLDLDLGGHGDRDKAMASESTHHRLCFPADPYITRVLRETCSIRWAVSDETMSCGCDGALR</sequence>
<keyword evidence="3" id="KW-1185">Reference proteome</keyword>
<organism evidence="2 3">
    <name type="scientific">Paspalum notatum var. saurae</name>
    <dbReference type="NCBI Taxonomy" id="547442"/>
    <lineage>
        <taxon>Eukaryota</taxon>
        <taxon>Viridiplantae</taxon>
        <taxon>Streptophyta</taxon>
        <taxon>Embryophyta</taxon>
        <taxon>Tracheophyta</taxon>
        <taxon>Spermatophyta</taxon>
        <taxon>Magnoliopsida</taxon>
        <taxon>Liliopsida</taxon>
        <taxon>Poales</taxon>
        <taxon>Poaceae</taxon>
        <taxon>PACMAD clade</taxon>
        <taxon>Panicoideae</taxon>
        <taxon>Andropogonodae</taxon>
        <taxon>Paspaleae</taxon>
        <taxon>Paspalinae</taxon>
        <taxon>Paspalum</taxon>
    </lineage>
</organism>
<protein>
    <submittedName>
        <fullName evidence="2">Uncharacterized protein</fullName>
    </submittedName>
</protein>
<accession>A0AAQ3SG24</accession>
<evidence type="ECO:0000313" key="3">
    <source>
        <dbReference type="Proteomes" id="UP001341281"/>
    </source>
</evidence>
<feature type="compositionally biased region" description="Low complexity" evidence="1">
    <location>
        <begin position="1"/>
        <end position="13"/>
    </location>
</feature>
<evidence type="ECO:0000256" key="1">
    <source>
        <dbReference type="SAM" id="MobiDB-lite"/>
    </source>
</evidence>
<feature type="region of interest" description="Disordered" evidence="1">
    <location>
        <begin position="1"/>
        <end position="23"/>
    </location>
</feature>
<gene>
    <name evidence="2" type="ORF">U9M48_000606</name>
</gene>
<name>A0AAQ3SG24_PASNO</name>